<sequence length="72" mass="8619">MSFDELKHNILDKSISDRQILKMYLSYNPTNTDDVFEIVQLLNEHRPAVMKLLVEGDQRKRKEQINWTKKQS</sequence>
<dbReference type="AlphaFoldDB" id="A0A2M6W783"/>
<dbReference type="EMBL" id="PFBV01000003">
    <property type="protein sequence ID" value="PIT88641.1"/>
    <property type="molecule type" value="Genomic_DNA"/>
</dbReference>
<accession>A0A2M6W783</accession>
<protein>
    <submittedName>
        <fullName evidence="1">Uncharacterized protein</fullName>
    </submittedName>
</protein>
<evidence type="ECO:0000313" key="2">
    <source>
        <dbReference type="Proteomes" id="UP000231426"/>
    </source>
</evidence>
<evidence type="ECO:0000313" key="1">
    <source>
        <dbReference type="EMBL" id="PIT88641.1"/>
    </source>
</evidence>
<proteinExistence type="predicted"/>
<reference evidence="2" key="1">
    <citation type="submission" date="2017-09" db="EMBL/GenBank/DDBJ databases">
        <title>Depth-based differentiation of microbial function through sediment-hosted aquifers and enrichment of novel symbionts in the deep terrestrial subsurface.</title>
        <authorList>
            <person name="Probst A.J."/>
            <person name="Ladd B."/>
            <person name="Jarett J.K."/>
            <person name="Geller-Mcgrath D.E."/>
            <person name="Sieber C.M.K."/>
            <person name="Emerson J.B."/>
            <person name="Anantharaman K."/>
            <person name="Thomas B.C."/>
            <person name="Malmstrom R."/>
            <person name="Stieglmeier M."/>
            <person name="Klingl A."/>
            <person name="Woyke T."/>
            <person name="Ryan C.M."/>
            <person name="Banfield J.F."/>
        </authorList>
    </citation>
    <scope>NUCLEOTIDE SEQUENCE [LARGE SCALE GENOMIC DNA]</scope>
</reference>
<dbReference type="Proteomes" id="UP000231426">
    <property type="component" value="Unassembled WGS sequence"/>
</dbReference>
<name>A0A2M6W783_9BACT</name>
<organism evidence="1 2">
    <name type="scientific">Candidatus Magasanikbacteria bacterium CG10_big_fil_rev_8_21_14_0_10_36_32</name>
    <dbReference type="NCBI Taxonomy" id="1974646"/>
    <lineage>
        <taxon>Bacteria</taxon>
        <taxon>Candidatus Magasanikiibacteriota</taxon>
    </lineage>
</organism>
<gene>
    <name evidence="1" type="ORF">COU29_02620</name>
</gene>
<comment type="caution">
    <text evidence="1">The sequence shown here is derived from an EMBL/GenBank/DDBJ whole genome shotgun (WGS) entry which is preliminary data.</text>
</comment>